<feature type="domain" description="DUF1592" evidence="4">
    <location>
        <begin position="293"/>
        <end position="415"/>
    </location>
</feature>
<dbReference type="RefSeq" id="WP_105357767.1">
    <property type="nucleotide sequence ID" value="NZ_PUIB01000023.1"/>
</dbReference>
<evidence type="ECO:0000313" key="5">
    <source>
        <dbReference type="EMBL" id="PQO29055.1"/>
    </source>
</evidence>
<evidence type="ECO:0000259" key="2">
    <source>
        <dbReference type="Pfam" id="PF07624"/>
    </source>
</evidence>
<proteinExistence type="predicted"/>
<dbReference type="AlphaFoldDB" id="A0A2S8FA76"/>
<dbReference type="InterPro" id="IPR013042">
    <property type="entry name" value="DUF1592"/>
</dbReference>
<dbReference type="Pfam" id="PF07627">
    <property type="entry name" value="PSCyt3"/>
    <property type="match status" value="1"/>
</dbReference>
<evidence type="ECO:0008006" key="7">
    <source>
        <dbReference type="Google" id="ProtNLM"/>
    </source>
</evidence>
<dbReference type="Pfam" id="PF07631">
    <property type="entry name" value="PSD4"/>
    <property type="match status" value="1"/>
</dbReference>
<dbReference type="InterPro" id="IPR013039">
    <property type="entry name" value="DUF1588"/>
</dbReference>
<comment type="caution">
    <text evidence="5">The sequence shown here is derived from an EMBL/GenBank/DDBJ whole genome shotgun (WGS) entry which is preliminary data.</text>
</comment>
<feature type="domain" description="DUF1588" evidence="3">
    <location>
        <begin position="455"/>
        <end position="550"/>
    </location>
</feature>
<dbReference type="Pfam" id="PF07624">
    <property type="entry name" value="PSD2"/>
    <property type="match status" value="1"/>
</dbReference>
<evidence type="ECO:0000259" key="3">
    <source>
        <dbReference type="Pfam" id="PF07627"/>
    </source>
</evidence>
<feature type="domain" description="DUF1585" evidence="2">
    <location>
        <begin position="564"/>
        <end position="634"/>
    </location>
</feature>
<reference evidence="5 6" key="1">
    <citation type="submission" date="2018-02" db="EMBL/GenBank/DDBJ databases">
        <title>Comparative genomes isolates from brazilian mangrove.</title>
        <authorList>
            <person name="Araujo J.E."/>
            <person name="Taketani R.G."/>
            <person name="Silva M.C.P."/>
            <person name="Loureco M.V."/>
            <person name="Andreote F.D."/>
        </authorList>
    </citation>
    <scope>NUCLEOTIDE SEQUENCE [LARGE SCALE GENOMIC DNA]</scope>
    <source>
        <strain evidence="5 6">NAP PRIS-MGV</strain>
    </source>
</reference>
<dbReference type="EMBL" id="PUIB01000023">
    <property type="protein sequence ID" value="PQO29055.1"/>
    <property type="molecule type" value="Genomic_DNA"/>
</dbReference>
<accession>A0A2S8FA76</accession>
<feature type="signal peptide" evidence="1">
    <location>
        <begin position="1"/>
        <end position="20"/>
    </location>
</feature>
<name>A0A2S8FA76_9BACT</name>
<feature type="chain" id="PRO_5015673638" description="DUF1588 domain-containing protein" evidence="1">
    <location>
        <begin position="21"/>
        <end position="647"/>
    </location>
</feature>
<dbReference type="Proteomes" id="UP000239388">
    <property type="component" value="Unassembled WGS sequence"/>
</dbReference>
<protein>
    <recommendedName>
        <fullName evidence="7">DUF1588 domain-containing protein</fullName>
    </recommendedName>
</protein>
<keyword evidence="1" id="KW-0732">Signal</keyword>
<organism evidence="5 6">
    <name type="scientific">Blastopirellula marina</name>
    <dbReference type="NCBI Taxonomy" id="124"/>
    <lineage>
        <taxon>Bacteria</taxon>
        <taxon>Pseudomonadati</taxon>
        <taxon>Planctomycetota</taxon>
        <taxon>Planctomycetia</taxon>
        <taxon>Pirellulales</taxon>
        <taxon>Pirellulaceae</taxon>
        <taxon>Blastopirellula</taxon>
    </lineage>
</organism>
<sequence length="647" mass="72937">MKYSCLIIAAAAMTISSLGAAEFDVKQYVEKYCADCHSAVAPEGDVSLEDFGQIADVQLLLGAFDQSALHNMPPEEAEQPSKQERADFLHSLDEMLKAQGHDRTRQPGYGNLVDHATLFTEPAARQAATPARIWRLDVDSFIDRSRKITNLGNLFYDNRNNAKPVSFPYQTPDHTFLDFANVHAFDNSTTEMLLLESDLVVDAFMTRQWIRYQRAAKGDPEKLWRAIFADIVGSPPQTQQLQAILDLHARSATDLGAEAANRLTVKAILLRPNVLFRFELGAGEADAFGRRYLSSAEAAVALGYALDVAGPDAELTAALAQLDLDDREALRSILRPYLARDAMQARLLRFAHEYFEYPRAAEVFKDADKNDYHPERLVEDADIFIGHIVEDDQDVLRRWLTSRDYYVRGMFNYYGAKLAHIRWKNGYKDYHRNFNLPTDSVKKDPAWHEMPANERAGILTHPAWLLAFSDNEKNQAIQRGRWVTTKLLGGMVPDAPVEVDARLPDDETLTLREKMDVTRAKECIHCHQHMDPLGLPFEQYDLFGKFRTEEQARPVVTTGKLWDQEVAGPIPFVTTLADSRQVKQVFLRHVFRFFCGRNENLNDAPTLIDMEAAYDQSGGSLKAAVLALLTSDSFLYRTDSPSSAGTP</sequence>
<evidence type="ECO:0000256" key="1">
    <source>
        <dbReference type="SAM" id="SignalP"/>
    </source>
</evidence>
<dbReference type="InterPro" id="IPR011478">
    <property type="entry name" value="DUF1585"/>
</dbReference>
<dbReference type="OrthoDB" id="221599at2"/>
<evidence type="ECO:0000259" key="4">
    <source>
        <dbReference type="Pfam" id="PF07631"/>
    </source>
</evidence>
<gene>
    <name evidence="5" type="ORF">C5Y98_22890</name>
</gene>
<evidence type="ECO:0000313" key="6">
    <source>
        <dbReference type="Proteomes" id="UP000239388"/>
    </source>
</evidence>